<dbReference type="InterPro" id="IPR037066">
    <property type="entry name" value="Plug_dom_sf"/>
</dbReference>
<keyword evidence="12 18" id="KW-0675">Receptor</keyword>
<evidence type="ECO:0000256" key="15">
    <source>
        <dbReference type="RuleBase" id="RU003357"/>
    </source>
</evidence>
<dbReference type="Gene3D" id="2.170.130.10">
    <property type="entry name" value="TonB-dependent receptor, plug domain"/>
    <property type="match status" value="1"/>
</dbReference>
<evidence type="ECO:0000256" key="12">
    <source>
        <dbReference type="ARBA" id="ARBA00023170"/>
    </source>
</evidence>
<keyword evidence="13 14" id="KW-0998">Cell outer membrane</keyword>
<keyword evidence="8" id="KW-0408">Iron</keyword>
<evidence type="ECO:0000256" key="9">
    <source>
        <dbReference type="ARBA" id="ARBA00023065"/>
    </source>
</evidence>
<evidence type="ECO:0000256" key="1">
    <source>
        <dbReference type="ARBA" id="ARBA00004571"/>
    </source>
</evidence>
<dbReference type="InterPro" id="IPR000531">
    <property type="entry name" value="Beta-barrel_TonB"/>
</dbReference>
<organism evidence="18 19">
    <name type="scientific">Ideonella livida</name>
    <dbReference type="NCBI Taxonomy" id="2707176"/>
    <lineage>
        <taxon>Bacteria</taxon>
        <taxon>Pseudomonadati</taxon>
        <taxon>Pseudomonadota</taxon>
        <taxon>Betaproteobacteria</taxon>
        <taxon>Burkholderiales</taxon>
        <taxon>Sphaerotilaceae</taxon>
        <taxon>Ideonella</taxon>
    </lineage>
</organism>
<dbReference type="GO" id="GO:0015344">
    <property type="term" value="F:siderophore uptake transmembrane transporter activity"/>
    <property type="evidence" value="ECO:0007669"/>
    <property type="project" value="TreeGrafter"/>
</dbReference>
<dbReference type="PANTHER" id="PTHR32552">
    <property type="entry name" value="FERRICHROME IRON RECEPTOR-RELATED"/>
    <property type="match status" value="1"/>
</dbReference>
<evidence type="ECO:0000256" key="4">
    <source>
        <dbReference type="ARBA" id="ARBA00022452"/>
    </source>
</evidence>
<accession>A0A7C9PJ49</accession>
<gene>
    <name evidence="18" type="ORF">G3A44_15185</name>
</gene>
<dbReference type="Gene3D" id="2.40.170.20">
    <property type="entry name" value="TonB-dependent receptor, beta-barrel domain"/>
    <property type="match status" value="1"/>
</dbReference>
<evidence type="ECO:0000256" key="7">
    <source>
        <dbReference type="ARBA" id="ARBA00022729"/>
    </source>
</evidence>
<keyword evidence="3 14" id="KW-0813">Transport</keyword>
<evidence type="ECO:0000256" key="8">
    <source>
        <dbReference type="ARBA" id="ARBA00023004"/>
    </source>
</evidence>
<sequence>MSMSRVTVTAAATGPLSSRSVLTSVDVLGGEEVAEHQVMNSWALLGRLPGVQLTETGMGAESGKATFRAFNGEGYLNGIKVLIDGIPSNVNSGNQRFIDMVLPLDVERIEVVRGTNDPRWGLHAIGGHVDLQTRQGGQYTEGRLSAGTAGLREGQLAVGRESDGLAQNYILGLQQAQGYRRHAASDKLTLGGKWFYSLPGQGLRLGLVARAQHHEAEEPGFLTATQMAEDRRQSPAHNAHDGDEREMRQLSGHLDWALRPTLHLSTRLYLNRYEDDRRVTFTGNAGLGNSPRQRRQWDETQQGVLASLTWRASPALVVEGGLQHERQDNTYRRDRYAYALPTDFDTPASTSNDDRYTLNHTGLWSQVVLRPAERWRVVPGLRLDHLDGDTLLRTSGVQGELQKSGWIRQPKLSVLYTLAPQASVYANWGRTFQVLTGSRAPAYLTATGQATFAPSINTGRELGVKFEPLSTLTVRGALWRQDATDEVANMPSTGTTVGLGRTRRQGVDLQARWTPSEVWLLWTALAWQEARVVQAYTAAGTSLAGREVFATPRHVSQAGLEYRPDAQWRLGLQARAQGDYYIDDLNAQGKWGAQRQVDLSVRRQLGPQLSVDLEVKNLTDREQAYVWYDSFFWPTGQAQPMFSPAAPRTVVLSLHLRQ</sequence>
<proteinExistence type="inferred from homology"/>
<keyword evidence="7" id="KW-0732">Signal</keyword>
<comment type="similarity">
    <text evidence="2 14 15">Belongs to the TonB-dependent receptor family.</text>
</comment>
<keyword evidence="19" id="KW-1185">Reference proteome</keyword>
<dbReference type="EMBL" id="JAAGOH010000019">
    <property type="protein sequence ID" value="NDY92531.1"/>
    <property type="molecule type" value="Genomic_DNA"/>
</dbReference>
<keyword evidence="11 14" id="KW-0472">Membrane</keyword>
<keyword evidence="4 14" id="KW-1134">Transmembrane beta strand</keyword>
<evidence type="ECO:0000256" key="10">
    <source>
        <dbReference type="ARBA" id="ARBA00023077"/>
    </source>
</evidence>
<evidence type="ECO:0000256" key="6">
    <source>
        <dbReference type="ARBA" id="ARBA00022692"/>
    </source>
</evidence>
<name>A0A7C9PJ49_9BURK</name>
<evidence type="ECO:0000256" key="13">
    <source>
        <dbReference type="ARBA" id="ARBA00023237"/>
    </source>
</evidence>
<evidence type="ECO:0000256" key="14">
    <source>
        <dbReference type="PROSITE-ProRule" id="PRU01360"/>
    </source>
</evidence>
<evidence type="ECO:0000256" key="3">
    <source>
        <dbReference type="ARBA" id="ARBA00022448"/>
    </source>
</evidence>
<keyword evidence="6 14" id="KW-0812">Transmembrane</keyword>
<feature type="domain" description="TonB-dependent receptor plug" evidence="17">
    <location>
        <begin position="19"/>
        <end position="127"/>
    </location>
</feature>
<evidence type="ECO:0000313" key="19">
    <source>
        <dbReference type="Proteomes" id="UP000484255"/>
    </source>
</evidence>
<dbReference type="Proteomes" id="UP000484255">
    <property type="component" value="Unassembled WGS sequence"/>
</dbReference>
<dbReference type="InterPro" id="IPR012910">
    <property type="entry name" value="Plug_dom"/>
</dbReference>
<dbReference type="InterPro" id="IPR039426">
    <property type="entry name" value="TonB-dep_rcpt-like"/>
</dbReference>
<evidence type="ECO:0000256" key="11">
    <source>
        <dbReference type="ARBA" id="ARBA00023136"/>
    </source>
</evidence>
<comment type="caution">
    <text evidence="18">The sequence shown here is derived from an EMBL/GenBank/DDBJ whole genome shotgun (WGS) entry which is preliminary data.</text>
</comment>
<feature type="domain" description="TonB-dependent receptor-like beta-barrel" evidence="16">
    <location>
        <begin position="184"/>
        <end position="618"/>
    </location>
</feature>
<evidence type="ECO:0000313" key="18">
    <source>
        <dbReference type="EMBL" id="NDY92531.1"/>
    </source>
</evidence>
<keyword evidence="5" id="KW-0410">Iron transport</keyword>
<dbReference type="Pfam" id="PF07715">
    <property type="entry name" value="Plug"/>
    <property type="match status" value="1"/>
</dbReference>
<dbReference type="SUPFAM" id="SSF56935">
    <property type="entry name" value="Porins"/>
    <property type="match status" value="1"/>
</dbReference>
<evidence type="ECO:0000259" key="16">
    <source>
        <dbReference type="Pfam" id="PF00593"/>
    </source>
</evidence>
<dbReference type="GO" id="GO:0009279">
    <property type="term" value="C:cell outer membrane"/>
    <property type="evidence" value="ECO:0007669"/>
    <property type="project" value="UniProtKB-SubCell"/>
</dbReference>
<keyword evidence="9" id="KW-0406">Ion transport</keyword>
<reference evidence="18 19" key="1">
    <citation type="submission" date="2020-02" db="EMBL/GenBank/DDBJ databases">
        <title>Ideonella bacterium strain TBM-1.</title>
        <authorList>
            <person name="Chen W.-M."/>
        </authorList>
    </citation>
    <scope>NUCLEOTIDE SEQUENCE [LARGE SCALE GENOMIC DNA]</scope>
    <source>
        <strain evidence="18 19">TBM-1</strain>
    </source>
</reference>
<comment type="subcellular location">
    <subcellularLocation>
        <location evidence="1 14">Cell outer membrane</location>
        <topology evidence="1 14">Multi-pass membrane protein</topology>
    </subcellularLocation>
</comment>
<evidence type="ECO:0000256" key="5">
    <source>
        <dbReference type="ARBA" id="ARBA00022496"/>
    </source>
</evidence>
<evidence type="ECO:0000259" key="17">
    <source>
        <dbReference type="Pfam" id="PF07715"/>
    </source>
</evidence>
<dbReference type="Pfam" id="PF00593">
    <property type="entry name" value="TonB_dep_Rec_b-barrel"/>
    <property type="match status" value="1"/>
</dbReference>
<dbReference type="AlphaFoldDB" id="A0A7C9PJ49"/>
<dbReference type="InterPro" id="IPR036942">
    <property type="entry name" value="Beta-barrel_TonB_sf"/>
</dbReference>
<protein>
    <submittedName>
        <fullName evidence="18">TonB-dependent receptor</fullName>
    </submittedName>
</protein>
<dbReference type="PROSITE" id="PS52016">
    <property type="entry name" value="TONB_DEPENDENT_REC_3"/>
    <property type="match status" value="1"/>
</dbReference>
<keyword evidence="10 15" id="KW-0798">TonB box</keyword>
<evidence type="ECO:0000256" key="2">
    <source>
        <dbReference type="ARBA" id="ARBA00009810"/>
    </source>
</evidence>
<dbReference type="PANTHER" id="PTHR32552:SF68">
    <property type="entry name" value="FERRICHROME OUTER MEMBRANE TRANSPORTER_PHAGE RECEPTOR"/>
    <property type="match status" value="1"/>
</dbReference>